<dbReference type="Proteomes" id="UP000832041">
    <property type="component" value="Chromosome"/>
</dbReference>
<name>A0ABY4L6T2_THEAE</name>
<evidence type="ECO:0000256" key="1">
    <source>
        <dbReference type="SAM" id="MobiDB-lite"/>
    </source>
</evidence>
<keyword evidence="2" id="KW-0812">Transmembrane</keyword>
<feature type="transmembrane region" description="Helical" evidence="2">
    <location>
        <begin position="71"/>
        <end position="90"/>
    </location>
</feature>
<evidence type="ECO:0000313" key="4">
    <source>
        <dbReference type="Proteomes" id="UP000832041"/>
    </source>
</evidence>
<organism evidence="3 4">
    <name type="scientific">Thermobifida alba</name>
    <name type="common">Thermomonospora alba</name>
    <dbReference type="NCBI Taxonomy" id="53522"/>
    <lineage>
        <taxon>Bacteria</taxon>
        <taxon>Bacillati</taxon>
        <taxon>Actinomycetota</taxon>
        <taxon>Actinomycetes</taxon>
        <taxon>Streptosporangiales</taxon>
        <taxon>Nocardiopsidaceae</taxon>
        <taxon>Thermobifida</taxon>
    </lineage>
</organism>
<accession>A0ABY4L6T2</accession>
<feature type="region of interest" description="Disordered" evidence="1">
    <location>
        <begin position="1"/>
        <end position="21"/>
    </location>
</feature>
<feature type="transmembrane region" description="Helical" evidence="2">
    <location>
        <begin position="29"/>
        <end position="51"/>
    </location>
</feature>
<sequence length="187" mass="19795">MPPSPDAARNHRPPARNATGAPRWPAHAAALWALLFAALSFYWALGGTALLDTIGESVTGPALAGDPLVVTAVWASALLKLAGVPGALALTQGWGRRLPRRLVLTGGWGATVLLCLYGGASLVQQLLMLGGVVEASDSFRRVLLWHLLLWSPYWLLGGVLYGIATYLFQRTAPEAGSAPVEERGPRP</sequence>
<reference evidence="3 4" key="1">
    <citation type="submission" date="2020-04" db="EMBL/GenBank/DDBJ databases">
        <title>Thermobifida alba genome sequencing and assembly.</title>
        <authorList>
            <person name="Luzics S."/>
            <person name="Horvath B."/>
            <person name="Nagy I."/>
            <person name="Toth A."/>
            <person name="Nagy I."/>
            <person name="Kukolya J."/>
        </authorList>
    </citation>
    <scope>NUCLEOTIDE SEQUENCE [LARGE SCALE GENOMIC DNA]</scope>
    <source>
        <strain evidence="3 4">DSM 43795</strain>
    </source>
</reference>
<evidence type="ECO:0000256" key="2">
    <source>
        <dbReference type="SAM" id="Phobius"/>
    </source>
</evidence>
<keyword evidence="2" id="KW-0472">Membrane</keyword>
<evidence type="ECO:0000313" key="3">
    <source>
        <dbReference type="EMBL" id="UPT23124.1"/>
    </source>
</evidence>
<keyword evidence="4" id="KW-1185">Reference proteome</keyword>
<gene>
    <name evidence="3" type="ORF">FOF52_21105</name>
</gene>
<keyword evidence="2" id="KW-1133">Transmembrane helix</keyword>
<dbReference type="RefSeq" id="WP_248591650.1">
    <property type="nucleotide sequence ID" value="NZ_BAABEB010000018.1"/>
</dbReference>
<proteinExistence type="predicted"/>
<protein>
    <submittedName>
        <fullName evidence="3">DUF3995 domain-containing protein</fullName>
    </submittedName>
</protein>
<dbReference type="Pfam" id="PF13160">
    <property type="entry name" value="DUF3995"/>
    <property type="match status" value="1"/>
</dbReference>
<dbReference type="EMBL" id="CP051627">
    <property type="protein sequence ID" value="UPT23124.1"/>
    <property type="molecule type" value="Genomic_DNA"/>
</dbReference>
<feature type="transmembrane region" description="Helical" evidence="2">
    <location>
        <begin position="143"/>
        <end position="168"/>
    </location>
</feature>
<dbReference type="InterPro" id="IPR025058">
    <property type="entry name" value="DUF3995"/>
</dbReference>
<feature type="transmembrane region" description="Helical" evidence="2">
    <location>
        <begin position="102"/>
        <end position="123"/>
    </location>
</feature>